<comment type="caution">
    <text evidence="1">The sequence shown here is derived from an EMBL/GenBank/DDBJ whole genome shotgun (WGS) entry which is preliminary data.</text>
</comment>
<keyword evidence="2" id="KW-1185">Reference proteome</keyword>
<dbReference type="SUPFAM" id="SSF47413">
    <property type="entry name" value="lambda repressor-like DNA-binding domains"/>
    <property type="match status" value="1"/>
</dbReference>
<sequence length="139" mass="15528">MQQKYYDKFVISRIWTSGNAEISDSGNDKLMDYLAKQRRARSGSLTPDAIHRRLVAVRLATGFKATDLAESASIKYTTFKSQEGSGSPSLRMLDFYWKAFQVDPNFILGGDFSRILPDTLEAILSHLDDPEAGTSDRAT</sequence>
<dbReference type="Proteomes" id="UP000326554">
    <property type="component" value="Unassembled WGS sequence"/>
</dbReference>
<evidence type="ECO:0000313" key="2">
    <source>
        <dbReference type="Proteomes" id="UP000326554"/>
    </source>
</evidence>
<dbReference type="EMBL" id="VYQE01000001">
    <property type="protein sequence ID" value="KAA9010353.1"/>
    <property type="molecule type" value="Genomic_DNA"/>
</dbReference>
<dbReference type="GO" id="GO:0003677">
    <property type="term" value="F:DNA binding"/>
    <property type="evidence" value="ECO:0007669"/>
    <property type="project" value="InterPro"/>
</dbReference>
<dbReference type="InterPro" id="IPR010982">
    <property type="entry name" value="Lambda_DNA-bd_dom_sf"/>
</dbReference>
<dbReference type="RefSeq" id="WP_150443839.1">
    <property type="nucleotide sequence ID" value="NZ_VYQE01000001.1"/>
</dbReference>
<reference evidence="1 2" key="1">
    <citation type="submission" date="2019-09" db="EMBL/GenBank/DDBJ databases">
        <authorList>
            <person name="Park J.-S."/>
            <person name="Choi H.-J."/>
        </authorList>
    </citation>
    <scope>NUCLEOTIDE SEQUENCE [LARGE SCALE GENOMIC DNA]</scope>
    <source>
        <strain evidence="1 2">176SS1-4</strain>
    </source>
</reference>
<dbReference type="AlphaFoldDB" id="A0A5J5GRQ7"/>
<protein>
    <submittedName>
        <fullName evidence="1">Uncharacterized protein</fullName>
    </submittedName>
</protein>
<name>A0A5J5GRQ7_9RHOB</name>
<evidence type="ECO:0000313" key="1">
    <source>
        <dbReference type="EMBL" id="KAA9010353.1"/>
    </source>
</evidence>
<accession>A0A5J5GRQ7</accession>
<proteinExistence type="predicted"/>
<gene>
    <name evidence="1" type="ORF">F3S47_03665</name>
</gene>
<organism evidence="1 2">
    <name type="scientific">Histidinibacterium aquaticum</name>
    <dbReference type="NCBI Taxonomy" id="2613962"/>
    <lineage>
        <taxon>Bacteria</taxon>
        <taxon>Pseudomonadati</taxon>
        <taxon>Pseudomonadota</taxon>
        <taxon>Alphaproteobacteria</taxon>
        <taxon>Rhodobacterales</taxon>
        <taxon>Paracoccaceae</taxon>
        <taxon>Histidinibacterium</taxon>
    </lineage>
</organism>